<evidence type="ECO:0000313" key="2">
    <source>
        <dbReference type="Proteomes" id="UP001632038"/>
    </source>
</evidence>
<gene>
    <name evidence="1" type="ORF">CASFOL_034505</name>
</gene>
<dbReference type="EMBL" id="JAVIJP010000066">
    <property type="protein sequence ID" value="KAL3619593.1"/>
    <property type="molecule type" value="Genomic_DNA"/>
</dbReference>
<evidence type="ECO:0000313" key="1">
    <source>
        <dbReference type="EMBL" id="KAL3619593.1"/>
    </source>
</evidence>
<keyword evidence="2" id="KW-1185">Reference proteome</keyword>
<dbReference type="AlphaFoldDB" id="A0ABD3BQU0"/>
<name>A0ABD3BQU0_9LAMI</name>
<dbReference type="PANTHER" id="PTHR45959:SF2">
    <property type="entry name" value="BHLH TRANSCRIPTION FACTOR"/>
    <property type="match status" value="1"/>
</dbReference>
<dbReference type="Proteomes" id="UP001632038">
    <property type="component" value="Unassembled WGS sequence"/>
</dbReference>
<reference evidence="2" key="1">
    <citation type="journal article" date="2024" name="IScience">
        <title>Strigolactones Initiate the Formation of Haustorium-like Structures in Castilleja.</title>
        <authorList>
            <person name="Buerger M."/>
            <person name="Peterson D."/>
            <person name="Chory J."/>
        </authorList>
    </citation>
    <scope>NUCLEOTIDE SEQUENCE [LARGE SCALE GENOMIC DNA]</scope>
</reference>
<dbReference type="InterPro" id="IPR052610">
    <property type="entry name" value="bHLH_transcription_regulator"/>
</dbReference>
<comment type="caution">
    <text evidence="1">The sequence shown here is derived from an EMBL/GenBank/DDBJ whole genome shotgun (WGS) entry which is preliminary data.</text>
</comment>
<accession>A0ABD3BQU0</accession>
<protein>
    <submittedName>
        <fullName evidence="1">Uncharacterized protein</fullName>
    </submittedName>
</protein>
<dbReference type="PANTHER" id="PTHR45959">
    <property type="entry name" value="BHLH TRANSCRIPTION FACTOR"/>
    <property type="match status" value="1"/>
</dbReference>
<organism evidence="1 2">
    <name type="scientific">Castilleja foliolosa</name>
    <dbReference type="NCBI Taxonomy" id="1961234"/>
    <lineage>
        <taxon>Eukaryota</taxon>
        <taxon>Viridiplantae</taxon>
        <taxon>Streptophyta</taxon>
        <taxon>Embryophyta</taxon>
        <taxon>Tracheophyta</taxon>
        <taxon>Spermatophyta</taxon>
        <taxon>Magnoliopsida</taxon>
        <taxon>eudicotyledons</taxon>
        <taxon>Gunneridae</taxon>
        <taxon>Pentapetalae</taxon>
        <taxon>asterids</taxon>
        <taxon>lamiids</taxon>
        <taxon>Lamiales</taxon>
        <taxon>Orobanchaceae</taxon>
        <taxon>Pedicularideae</taxon>
        <taxon>Castillejinae</taxon>
        <taxon>Castilleja</taxon>
    </lineage>
</organism>
<proteinExistence type="predicted"/>
<sequence>MSTSELVKNHGFENFQPGDIKRGEKEVHKKSTVHCEKCKGVLVRLLAEVEKLSLDVVNSVVPFGSLTLDITVVAKYHGERNQARIGDDRRTTCVNEDCSLVGLCGGRLPSGGIFVTFILMNETCFTAYTFSYGLVFCRK</sequence>